<gene>
    <name evidence="2" type="ORF">TTEB3V08_LOCUS8450</name>
</gene>
<protein>
    <recommendedName>
        <fullName evidence="1">Small acidic protein-like domain-containing protein</fullName>
    </recommendedName>
</protein>
<proteinExistence type="predicted"/>
<reference evidence="2" key="1">
    <citation type="submission" date="2020-11" db="EMBL/GenBank/DDBJ databases">
        <authorList>
            <person name="Tran Van P."/>
        </authorList>
    </citation>
    <scope>NUCLEOTIDE SEQUENCE</scope>
</reference>
<dbReference type="InterPro" id="IPR028124">
    <property type="entry name" value="SMAP_dom"/>
</dbReference>
<feature type="domain" description="Small acidic protein-like" evidence="1">
    <location>
        <begin position="56"/>
        <end position="130"/>
    </location>
</feature>
<dbReference type="EMBL" id="OE003764">
    <property type="protein sequence ID" value="CAD7460521.1"/>
    <property type="molecule type" value="Genomic_DNA"/>
</dbReference>
<sequence length="138" mass="15227">MATSRKVMLDVDIFQINLNGQNWLRSAREDSSYRGKEVKPEVTVAEPLPAAGSNTWAGTTFAQDDDGKMTAKFKRLMGIKESGDSEAATSQAGGECSEIIKKQEELFTSMEMQYEVARVATHTHRGVGLGFGTFQYPR</sequence>
<accession>A0A7R9ILD1</accession>
<name>A0A7R9ILD1_9NEOP</name>
<dbReference type="PANTHER" id="PTHR22426">
    <property type="entry name" value="ARGININE_SERINE-RICH COILED-COIL PROTEIN 2"/>
    <property type="match status" value="1"/>
</dbReference>
<dbReference type="PANTHER" id="PTHR22426:SF2">
    <property type="entry name" value="ARGININE_SERINE-RICH COILED-COIL PROTEIN 2"/>
    <property type="match status" value="1"/>
</dbReference>
<evidence type="ECO:0000313" key="2">
    <source>
        <dbReference type="EMBL" id="CAD7460521.1"/>
    </source>
</evidence>
<organism evidence="2">
    <name type="scientific">Timema tahoe</name>
    <dbReference type="NCBI Taxonomy" id="61484"/>
    <lineage>
        <taxon>Eukaryota</taxon>
        <taxon>Metazoa</taxon>
        <taxon>Ecdysozoa</taxon>
        <taxon>Arthropoda</taxon>
        <taxon>Hexapoda</taxon>
        <taxon>Insecta</taxon>
        <taxon>Pterygota</taxon>
        <taxon>Neoptera</taxon>
        <taxon>Polyneoptera</taxon>
        <taxon>Phasmatodea</taxon>
        <taxon>Timematodea</taxon>
        <taxon>Timematoidea</taxon>
        <taxon>Timematidae</taxon>
        <taxon>Timema</taxon>
    </lineage>
</organism>
<evidence type="ECO:0000259" key="1">
    <source>
        <dbReference type="Pfam" id="PF15477"/>
    </source>
</evidence>
<dbReference type="Pfam" id="PF15477">
    <property type="entry name" value="SMAP"/>
    <property type="match status" value="1"/>
</dbReference>
<dbReference type="AlphaFoldDB" id="A0A7R9ILD1"/>